<dbReference type="EMBL" id="PFAG01000004">
    <property type="protein sequence ID" value="PIR98663.1"/>
    <property type="molecule type" value="Genomic_DNA"/>
</dbReference>
<evidence type="ECO:0000256" key="5">
    <source>
        <dbReference type="ARBA" id="ARBA00022692"/>
    </source>
</evidence>
<evidence type="ECO:0000256" key="6">
    <source>
        <dbReference type="ARBA" id="ARBA00022989"/>
    </source>
</evidence>
<name>A0A2H0VHW1_9BACT</name>
<keyword evidence="4" id="KW-0997">Cell inner membrane</keyword>
<evidence type="ECO:0000259" key="9">
    <source>
        <dbReference type="Pfam" id="PF00482"/>
    </source>
</evidence>
<accession>A0A2H0VHW1</accession>
<feature type="transmembrane region" description="Helical" evidence="8">
    <location>
        <begin position="210"/>
        <end position="236"/>
    </location>
</feature>
<dbReference type="PANTHER" id="PTHR30012">
    <property type="entry name" value="GENERAL SECRETION PATHWAY PROTEIN"/>
    <property type="match status" value="1"/>
</dbReference>
<evidence type="ECO:0000256" key="3">
    <source>
        <dbReference type="ARBA" id="ARBA00022475"/>
    </source>
</evidence>
<comment type="similarity">
    <text evidence="2">Belongs to the GSP F family.</text>
</comment>
<evidence type="ECO:0000256" key="1">
    <source>
        <dbReference type="ARBA" id="ARBA00004429"/>
    </source>
</evidence>
<feature type="transmembrane region" description="Helical" evidence="8">
    <location>
        <begin position="375"/>
        <end position="396"/>
    </location>
</feature>
<proteinExistence type="inferred from homology"/>
<protein>
    <recommendedName>
        <fullName evidence="9">Type II secretion system protein GspF domain-containing protein</fullName>
    </recommendedName>
</protein>
<dbReference type="InterPro" id="IPR003004">
    <property type="entry name" value="GspF/PilC"/>
</dbReference>
<dbReference type="FunFam" id="1.20.81.30:FF:000001">
    <property type="entry name" value="Type II secretion system protein F"/>
    <property type="match status" value="2"/>
</dbReference>
<dbReference type="GO" id="GO:0005886">
    <property type="term" value="C:plasma membrane"/>
    <property type="evidence" value="ECO:0007669"/>
    <property type="project" value="UniProtKB-SubCell"/>
</dbReference>
<keyword evidence="6 8" id="KW-1133">Transmembrane helix</keyword>
<evidence type="ECO:0000256" key="4">
    <source>
        <dbReference type="ARBA" id="ARBA00022519"/>
    </source>
</evidence>
<reference evidence="11" key="1">
    <citation type="submission" date="2017-09" db="EMBL/GenBank/DDBJ databases">
        <title>Depth-based differentiation of microbial function through sediment-hosted aquifers and enrichment of novel symbionts in the deep terrestrial subsurface.</title>
        <authorList>
            <person name="Probst A.J."/>
            <person name="Ladd B."/>
            <person name="Jarett J.K."/>
            <person name="Geller-Mcgrath D.E."/>
            <person name="Sieber C.M.K."/>
            <person name="Emerson J.B."/>
            <person name="Anantharaman K."/>
            <person name="Thomas B.C."/>
            <person name="Malmstrom R."/>
            <person name="Stieglmeier M."/>
            <person name="Klingl A."/>
            <person name="Woyke T."/>
            <person name="Ryan C.M."/>
            <person name="Banfield J.F."/>
        </authorList>
    </citation>
    <scope>NUCLEOTIDE SEQUENCE [LARGE SCALE GENOMIC DNA]</scope>
</reference>
<comment type="subcellular location">
    <subcellularLocation>
        <location evidence="1">Cell inner membrane</location>
        <topology evidence="1">Multi-pass membrane protein</topology>
    </subcellularLocation>
</comment>
<dbReference type="AlphaFoldDB" id="A0A2H0VHW1"/>
<gene>
    <name evidence="10" type="ORF">COT88_00355</name>
</gene>
<dbReference type="InterPro" id="IPR018076">
    <property type="entry name" value="T2SS_GspF_dom"/>
</dbReference>
<keyword evidence="7 8" id="KW-0472">Membrane</keyword>
<keyword evidence="5 8" id="KW-0812">Transmembrane</keyword>
<dbReference type="PANTHER" id="PTHR30012:SF0">
    <property type="entry name" value="TYPE II SECRETION SYSTEM PROTEIN F-RELATED"/>
    <property type="match status" value="1"/>
</dbReference>
<dbReference type="Pfam" id="PF00482">
    <property type="entry name" value="T2SSF"/>
    <property type="match status" value="2"/>
</dbReference>
<evidence type="ECO:0000256" key="7">
    <source>
        <dbReference type="ARBA" id="ARBA00023136"/>
    </source>
</evidence>
<dbReference type="Gene3D" id="1.20.81.30">
    <property type="entry name" value="Type II secretion system (T2SS), domain F"/>
    <property type="match status" value="2"/>
</dbReference>
<keyword evidence="3" id="KW-1003">Cell membrane</keyword>
<evidence type="ECO:0000256" key="2">
    <source>
        <dbReference type="ARBA" id="ARBA00005745"/>
    </source>
</evidence>
<dbReference type="PRINTS" id="PR00812">
    <property type="entry name" value="BCTERIALGSPF"/>
</dbReference>
<feature type="transmembrane region" description="Helical" evidence="8">
    <location>
        <begin position="167"/>
        <end position="190"/>
    </location>
</feature>
<feature type="domain" description="Type II secretion system protein GspF" evidence="9">
    <location>
        <begin position="68"/>
        <end position="191"/>
    </location>
</feature>
<evidence type="ECO:0000313" key="11">
    <source>
        <dbReference type="Proteomes" id="UP000230776"/>
    </source>
</evidence>
<feature type="domain" description="Type II secretion system protein GspF" evidence="9">
    <location>
        <begin position="272"/>
        <end position="394"/>
    </location>
</feature>
<comment type="caution">
    <text evidence="10">The sequence shown here is derived from an EMBL/GenBank/DDBJ whole genome shotgun (WGS) entry which is preliminary data.</text>
</comment>
<sequence>MKFKYKARTVTGELQVGFVDGADRGDAANILDQNQLIVLSVESAEQKKWWDKISEFFGRVKLKDLMIFSRQFSTMLEAKVPIHDSLSSIEKQTKNQTLKEAIREVADDIDAGLSLSQAMEKQSHVFSLFYVNMIRSAEITGRIDEATNFLADHIEAQADMASKVKGALTYPIVMVVLFIIVTGIITTVVIPQLAPIFEESNIELPFFTQLIINAGTFMATWWWLVLLSIAFLIYVVADYFTTDEGKVVIDEIVLKIPGFSKLLKQLYIARSIESLAVLLRGAIPLAQAVEIVAQTVGSPAYRDIYMKIADDVRGGELFSRAIARYPEYIPPFVSQMTAIGEKTGRLDNMLQRVSSFYAKEIDAMVGGLVELIQPILMVVIGLMVGGLFASILMPIYNLAQSF</sequence>
<organism evidence="10 11">
    <name type="scientific">Candidatus Colwellbacteria bacterium CG10_big_fil_rev_8_21_14_0_10_41_28</name>
    <dbReference type="NCBI Taxonomy" id="1974539"/>
    <lineage>
        <taxon>Bacteria</taxon>
        <taxon>Candidatus Colwelliibacteriota</taxon>
    </lineage>
</organism>
<dbReference type="InterPro" id="IPR042094">
    <property type="entry name" value="T2SS_GspF_sf"/>
</dbReference>
<evidence type="ECO:0000313" key="10">
    <source>
        <dbReference type="EMBL" id="PIR98663.1"/>
    </source>
</evidence>
<evidence type="ECO:0000256" key="8">
    <source>
        <dbReference type="SAM" id="Phobius"/>
    </source>
</evidence>
<dbReference type="Proteomes" id="UP000230776">
    <property type="component" value="Unassembled WGS sequence"/>
</dbReference>